<reference evidence="2" key="2">
    <citation type="submission" date="2016-06" db="EMBL/GenBank/DDBJ databases">
        <title>The genome of a short-lived fish provides insights into sex chromosome evolution and the genetic control of aging.</title>
        <authorList>
            <person name="Reichwald K."/>
            <person name="Felder M."/>
            <person name="Petzold A."/>
            <person name="Koch P."/>
            <person name="Groth M."/>
            <person name="Platzer M."/>
        </authorList>
    </citation>
    <scope>NUCLEOTIDE SEQUENCE</scope>
    <source>
        <tissue evidence="2">Brain</tissue>
    </source>
</reference>
<dbReference type="AlphaFoldDB" id="A0A1A7YF99"/>
<evidence type="ECO:0000256" key="1">
    <source>
        <dbReference type="SAM" id="MobiDB-lite"/>
    </source>
</evidence>
<sequence length="119" mass="13273">HTHTHRERTSRRSQIQKQPPVQKTCMKTFCSPTSRGVRKINPISRTPHPHPPGQGEDCRLEASPLRSQISLRQVCGIRTSSPASDGVFKVTPPPSCLQLRLLSFALTVSAHLRSLRQCS</sequence>
<dbReference type="EMBL" id="HADX01006676">
    <property type="protein sequence ID" value="SBP28908.1"/>
    <property type="molecule type" value="Transcribed_RNA"/>
</dbReference>
<evidence type="ECO:0000313" key="2">
    <source>
        <dbReference type="EMBL" id="SBP28908.1"/>
    </source>
</evidence>
<gene>
    <name evidence="2" type="primary">Nfu_g_1_013178</name>
</gene>
<accession>A0A1A7YF99</accession>
<organism evidence="2">
    <name type="scientific">Iconisemion striatum</name>
    <dbReference type="NCBI Taxonomy" id="60296"/>
    <lineage>
        <taxon>Eukaryota</taxon>
        <taxon>Metazoa</taxon>
        <taxon>Chordata</taxon>
        <taxon>Craniata</taxon>
        <taxon>Vertebrata</taxon>
        <taxon>Euteleostomi</taxon>
        <taxon>Actinopterygii</taxon>
        <taxon>Neopterygii</taxon>
        <taxon>Teleostei</taxon>
        <taxon>Neoteleostei</taxon>
        <taxon>Acanthomorphata</taxon>
        <taxon>Ovalentaria</taxon>
        <taxon>Atherinomorphae</taxon>
        <taxon>Cyprinodontiformes</taxon>
        <taxon>Nothobranchiidae</taxon>
        <taxon>Iconisemion</taxon>
    </lineage>
</organism>
<proteinExistence type="predicted"/>
<name>A0A1A7YF99_9TELE</name>
<feature type="compositionally biased region" description="Basic residues" evidence="1">
    <location>
        <begin position="1"/>
        <end position="11"/>
    </location>
</feature>
<feature type="non-terminal residue" evidence="2">
    <location>
        <position position="1"/>
    </location>
</feature>
<feature type="region of interest" description="Disordered" evidence="1">
    <location>
        <begin position="1"/>
        <end position="59"/>
    </location>
</feature>
<protein>
    <submittedName>
        <fullName evidence="2">Uncharacterized protein</fullName>
    </submittedName>
</protein>
<reference evidence="2" key="1">
    <citation type="submission" date="2016-05" db="EMBL/GenBank/DDBJ databases">
        <authorList>
            <person name="Lavstsen T."/>
            <person name="Jespersen J.S."/>
        </authorList>
    </citation>
    <scope>NUCLEOTIDE SEQUENCE</scope>
    <source>
        <tissue evidence="2">Brain</tissue>
    </source>
</reference>